<feature type="transmembrane region" description="Helical" evidence="1">
    <location>
        <begin position="176"/>
        <end position="197"/>
    </location>
</feature>
<keyword evidence="1" id="KW-0472">Membrane</keyword>
<gene>
    <name evidence="3" type="ORF">PLOB_00034831</name>
</gene>
<feature type="transmembrane region" description="Helical" evidence="1">
    <location>
        <begin position="98"/>
        <end position="118"/>
    </location>
</feature>
<accession>A0ABN8P2U6</accession>
<feature type="transmembrane region" description="Helical" evidence="1">
    <location>
        <begin position="67"/>
        <end position="86"/>
    </location>
</feature>
<feature type="transmembrane region" description="Helical" evidence="1">
    <location>
        <begin position="251"/>
        <end position="268"/>
    </location>
</feature>
<evidence type="ECO:0008006" key="5">
    <source>
        <dbReference type="Google" id="ProtNLM"/>
    </source>
</evidence>
<reference evidence="3 4" key="1">
    <citation type="submission" date="2022-05" db="EMBL/GenBank/DDBJ databases">
        <authorList>
            <consortium name="Genoscope - CEA"/>
            <person name="William W."/>
        </authorList>
    </citation>
    <scope>NUCLEOTIDE SEQUENCE [LARGE SCALE GENOMIC DNA]</scope>
</reference>
<feature type="signal peptide" evidence="2">
    <location>
        <begin position="1"/>
        <end position="16"/>
    </location>
</feature>
<organism evidence="3 4">
    <name type="scientific">Porites lobata</name>
    <dbReference type="NCBI Taxonomy" id="104759"/>
    <lineage>
        <taxon>Eukaryota</taxon>
        <taxon>Metazoa</taxon>
        <taxon>Cnidaria</taxon>
        <taxon>Anthozoa</taxon>
        <taxon>Hexacorallia</taxon>
        <taxon>Scleractinia</taxon>
        <taxon>Fungiina</taxon>
        <taxon>Poritidae</taxon>
        <taxon>Porites</taxon>
    </lineage>
</organism>
<feature type="non-terminal residue" evidence="3">
    <location>
        <position position="306"/>
    </location>
</feature>
<dbReference type="Proteomes" id="UP001159405">
    <property type="component" value="Unassembled WGS sequence"/>
</dbReference>
<feature type="transmembrane region" description="Helical" evidence="1">
    <location>
        <begin position="125"/>
        <end position="146"/>
    </location>
</feature>
<evidence type="ECO:0000313" key="4">
    <source>
        <dbReference type="Proteomes" id="UP001159405"/>
    </source>
</evidence>
<comment type="caution">
    <text evidence="3">The sequence shown here is derived from an EMBL/GenBank/DDBJ whole genome shotgun (WGS) entry which is preliminary data.</text>
</comment>
<keyword evidence="4" id="KW-1185">Reference proteome</keyword>
<keyword evidence="2" id="KW-0732">Signal</keyword>
<evidence type="ECO:0000313" key="3">
    <source>
        <dbReference type="EMBL" id="CAH3130827.1"/>
    </source>
</evidence>
<feature type="transmembrane region" description="Helical" evidence="1">
    <location>
        <begin position="32"/>
        <end position="55"/>
    </location>
</feature>
<feature type="chain" id="PRO_5047395836" description="G-protein coupled receptors family 1 profile domain-containing protein" evidence="2">
    <location>
        <begin position="17"/>
        <end position="306"/>
    </location>
</feature>
<sequence>MNILMMLLTWIKFAFSIPRSEPMTRTEKFVQWSSLFAYCITGFSFIAAPQMYNIILGLDYQGRSEGYIRLFGISLVDIGVIFVILARCEDKVSRYGTIFISIFSRLLWVPITGVLLIVREMVPLSFALLFMVLDPCLALVTLLIWLSEERGPLLGTFCEELLALLRACGRLKTRGSILIILSCFIIGLIQLIFWYIFVVRPDFAQALFKLEQFEGFASGYLSTFFYLISIHGLYHVLCALNLNSCLPHGSIFYRVLLDQPVFLILFFLEQIERNLFLVLLCIDVPPAIIVLLSLVKEGYPKENNKV</sequence>
<proteinExistence type="predicted"/>
<name>A0ABN8P2U6_9CNID</name>
<evidence type="ECO:0000256" key="2">
    <source>
        <dbReference type="SAM" id="SignalP"/>
    </source>
</evidence>
<protein>
    <recommendedName>
        <fullName evidence="5">G-protein coupled receptors family 1 profile domain-containing protein</fullName>
    </recommendedName>
</protein>
<evidence type="ECO:0000256" key="1">
    <source>
        <dbReference type="SAM" id="Phobius"/>
    </source>
</evidence>
<keyword evidence="1" id="KW-1133">Transmembrane helix</keyword>
<feature type="transmembrane region" description="Helical" evidence="1">
    <location>
        <begin position="274"/>
        <end position="295"/>
    </location>
</feature>
<dbReference type="EMBL" id="CALNXK010000048">
    <property type="protein sequence ID" value="CAH3130827.1"/>
    <property type="molecule type" value="Genomic_DNA"/>
</dbReference>
<feature type="transmembrane region" description="Helical" evidence="1">
    <location>
        <begin position="217"/>
        <end position="239"/>
    </location>
</feature>
<keyword evidence="1" id="KW-0812">Transmembrane</keyword>